<evidence type="ECO:0000256" key="4">
    <source>
        <dbReference type="ARBA" id="ARBA00022840"/>
    </source>
</evidence>
<dbReference type="PROSITE" id="PS50893">
    <property type="entry name" value="ABC_TRANSPORTER_2"/>
    <property type="match status" value="1"/>
</dbReference>
<dbReference type="InterPro" id="IPR017871">
    <property type="entry name" value="ABC_transporter-like_CS"/>
</dbReference>
<evidence type="ECO:0000313" key="7">
    <source>
        <dbReference type="EMBL" id="KXB04638.1"/>
    </source>
</evidence>
<dbReference type="GO" id="GO:0015807">
    <property type="term" value="P:L-amino acid transport"/>
    <property type="evidence" value="ECO:0007669"/>
    <property type="project" value="TreeGrafter"/>
</dbReference>
<evidence type="ECO:0000256" key="1">
    <source>
        <dbReference type="ARBA" id="ARBA00005417"/>
    </source>
</evidence>
<keyword evidence="3" id="KW-0547">Nucleotide-binding</keyword>
<dbReference type="GO" id="GO:0005524">
    <property type="term" value="F:ATP binding"/>
    <property type="evidence" value="ECO:0007669"/>
    <property type="project" value="UniProtKB-KW"/>
</dbReference>
<dbReference type="InterPro" id="IPR027417">
    <property type="entry name" value="P-loop_NTPase"/>
</dbReference>
<dbReference type="EMBL" id="LHYC01000052">
    <property type="protein sequence ID" value="KXB04638.1"/>
    <property type="molecule type" value="Genomic_DNA"/>
</dbReference>
<name>A0A133VDW1_9EURY</name>
<dbReference type="InterPro" id="IPR003439">
    <property type="entry name" value="ABC_transporter-like_ATP-bd"/>
</dbReference>
<evidence type="ECO:0000256" key="2">
    <source>
        <dbReference type="ARBA" id="ARBA00022448"/>
    </source>
</evidence>
<feature type="domain" description="ABC transporter" evidence="6">
    <location>
        <begin position="6"/>
        <end position="239"/>
    </location>
</feature>
<comment type="similarity">
    <text evidence="1">Belongs to the ABC transporter superfamily.</text>
</comment>
<comment type="caution">
    <text evidence="7">The sequence shown here is derived from an EMBL/GenBank/DDBJ whole genome shotgun (WGS) entry which is preliminary data.</text>
</comment>
<dbReference type="Proteomes" id="UP000070549">
    <property type="component" value="Unassembled WGS sequence"/>
</dbReference>
<keyword evidence="4" id="KW-0067">ATP-binding</keyword>
<dbReference type="PANTHER" id="PTHR43820">
    <property type="entry name" value="HIGH-AFFINITY BRANCHED-CHAIN AMINO ACID TRANSPORT ATP-BINDING PROTEIN LIVF"/>
    <property type="match status" value="1"/>
</dbReference>
<keyword evidence="8" id="KW-1185">Reference proteome</keyword>
<organism evidence="7 8">
    <name type="scientific">candidate division MSBL1 archaeon SCGC-AAA382A03</name>
    <dbReference type="NCBI Taxonomy" id="1698278"/>
    <lineage>
        <taxon>Archaea</taxon>
        <taxon>Methanobacteriati</taxon>
        <taxon>Methanobacteriota</taxon>
        <taxon>candidate division MSBL1</taxon>
    </lineage>
</organism>
<protein>
    <recommendedName>
        <fullName evidence="6">ABC transporter domain-containing protein</fullName>
    </recommendedName>
</protein>
<dbReference type="PATRIC" id="fig|1698278.3.peg.386"/>
<dbReference type="AlphaFoldDB" id="A0A133VDW1"/>
<evidence type="ECO:0000259" key="6">
    <source>
        <dbReference type="PROSITE" id="PS50893"/>
    </source>
</evidence>
<sequence length="239" mass="26235">MSEAILKAKDIKSGYGSLEIIQGISLEVKKGEIVSIIGPNGSGKSTLLKTILGFVETKSGEIFFQDKNVTDYKPHQFIEEGVAYSAQGRAVFPGMTVEENLDMATWTIKDNSEKRKKAKENVYETFPFLKDKKDQKGESLSGGQRQMLSLACSVALNPDLLILDEPSLGLAPSIAEELIDRIEEVNSRGITVLIVEQNAGMALDISDRGYVLDSGEIEFTGRGHELLEDEEVRMLYLGG</sequence>
<dbReference type="PANTHER" id="PTHR43820:SF4">
    <property type="entry name" value="HIGH-AFFINITY BRANCHED-CHAIN AMINO ACID TRANSPORT ATP-BINDING PROTEIN LIVF"/>
    <property type="match status" value="1"/>
</dbReference>
<dbReference type="Gene3D" id="3.40.50.300">
    <property type="entry name" value="P-loop containing nucleotide triphosphate hydrolases"/>
    <property type="match status" value="1"/>
</dbReference>
<dbReference type="InterPro" id="IPR003593">
    <property type="entry name" value="AAA+_ATPase"/>
</dbReference>
<dbReference type="InterPro" id="IPR052156">
    <property type="entry name" value="BCAA_Transport_ATP-bd_LivF"/>
</dbReference>
<dbReference type="PROSITE" id="PS00211">
    <property type="entry name" value="ABC_TRANSPORTER_1"/>
    <property type="match status" value="1"/>
</dbReference>
<keyword evidence="2" id="KW-0813">Transport</keyword>
<proteinExistence type="inferred from homology"/>
<dbReference type="SMART" id="SM00382">
    <property type="entry name" value="AAA"/>
    <property type="match status" value="1"/>
</dbReference>
<dbReference type="GO" id="GO:0016887">
    <property type="term" value="F:ATP hydrolysis activity"/>
    <property type="evidence" value="ECO:0007669"/>
    <property type="project" value="InterPro"/>
</dbReference>
<dbReference type="GO" id="GO:0015658">
    <property type="term" value="F:branched-chain amino acid transmembrane transporter activity"/>
    <property type="evidence" value="ECO:0007669"/>
    <property type="project" value="TreeGrafter"/>
</dbReference>
<gene>
    <name evidence="7" type="ORF">AKJ49_01860</name>
</gene>
<dbReference type="SUPFAM" id="SSF52540">
    <property type="entry name" value="P-loop containing nucleoside triphosphate hydrolases"/>
    <property type="match status" value="1"/>
</dbReference>
<evidence type="ECO:0000256" key="3">
    <source>
        <dbReference type="ARBA" id="ARBA00022741"/>
    </source>
</evidence>
<evidence type="ECO:0000256" key="5">
    <source>
        <dbReference type="ARBA" id="ARBA00022970"/>
    </source>
</evidence>
<keyword evidence="5" id="KW-0029">Amino-acid transport</keyword>
<evidence type="ECO:0000313" key="8">
    <source>
        <dbReference type="Proteomes" id="UP000070549"/>
    </source>
</evidence>
<accession>A0A133VDW1</accession>
<dbReference type="CDD" id="cd03224">
    <property type="entry name" value="ABC_TM1139_LivF_branched"/>
    <property type="match status" value="1"/>
</dbReference>
<dbReference type="Pfam" id="PF00005">
    <property type="entry name" value="ABC_tran"/>
    <property type="match status" value="1"/>
</dbReference>
<reference evidence="7 8" key="1">
    <citation type="journal article" date="2016" name="Sci. Rep.">
        <title>Metabolic traits of an uncultured archaeal lineage -MSBL1- from brine pools of the Red Sea.</title>
        <authorList>
            <person name="Mwirichia R."/>
            <person name="Alam I."/>
            <person name="Rashid M."/>
            <person name="Vinu M."/>
            <person name="Ba-Alawi W."/>
            <person name="Anthony Kamau A."/>
            <person name="Kamanda Ngugi D."/>
            <person name="Goker M."/>
            <person name="Klenk H.P."/>
            <person name="Bajic V."/>
            <person name="Stingl U."/>
        </authorList>
    </citation>
    <scope>NUCLEOTIDE SEQUENCE [LARGE SCALE GENOMIC DNA]</scope>
    <source>
        <strain evidence="7">SCGC-AAA382A03</strain>
    </source>
</reference>